<accession>A0A540N2Y6</accession>
<dbReference type="AlphaFoldDB" id="A0A540N2Y6"/>
<proteinExistence type="predicted"/>
<keyword evidence="2" id="KW-1185">Reference proteome</keyword>
<name>A0A540N2Y6_MALBA</name>
<dbReference type="EMBL" id="VIEB01000123">
    <property type="protein sequence ID" value="TQE05379.1"/>
    <property type="molecule type" value="Genomic_DNA"/>
</dbReference>
<evidence type="ECO:0000313" key="2">
    <source>
        <dbReference type="Proteomes" id="UP000315295"/>
    </source>
</evidence>
<comment type="caution">
    <text evidence="1">The sequence shown here is derived from an EMBL/GenBank/DDBJ whole genome shotgun (WGS) entry which is preliminary data.</text>
</comment>
<evidence type="ECO:0000313" key="1">
    <source>
        <dbReference type="EMBL" id="TQE05379.1"/>
    </source>
</evidence>
<dbReference type="Proteomes" id="UP000315295">
    <property type="component" value="Unassembled WGS sequence"/>
</dbReference>
<reference evidence="1 2" key="1">
    <citation type="journal article" date="2019" name="G3 (Bethesda)">
        <title>Sequencing of a Wild Apple (Malus baccata) Genome Unravels the Differences Between Cultivated and Wild Apple Species Regarding Disease Resistance and Cold Tolerance.</title>
        <authorList>
            <person name="Chen X."/>
        </authorList>
    </citation>
    <scope>NUCLEOTIDE SEQUENCE [LARGE SCALE GENOMIC DNA]</scope>
    <source>
        <strain evidence="2">cv. Shandingzi</strain>
        <tissue evidence="1">Leaves</tissue>
    </source>
</reference>
<sequence>MAMAASIRCMLRKTGIINEKSIQDINRTFGSIAATNVDATSSDNKDHNNVQAQADVLFNSLPREPTTGTFPELVTALALGPIVYSEKGGNAFSNLYPRRKRGMDVNRRMNGLVLDHVTAELALTTDTLYLEKVSLLMASPTK</sequence>
<organism evidence="1 2">
    <name type="scientific">Malus baccata</name>
    <name type="common">Siberian crab apple</name>
    <name type="synonym">Pyrus baccata</name>
    <dbReference type="NCBI Taxonomy" id="106549"/>
    <lineage>
        <taxon>Eukaryota</taxon>
        <taxon>Viridiplantae</taxon>
        <taxon>Streptophyta</taxon>
        <taxon>Embryophyta</taxon>
        <taxon>Tracheophyta</taxon>
        <taxon>Spermatophyta</taxon>
        <taxon>Magnoliopsida</taxon>
        <taxon>eudicotyledons</taxon>
        <taxon>Gunneridae</taxon>
        <taxon>Pentapetalae</taxon>
        <taxon>rosids</taxon>
        <taxon>fabids</taxon>
        <taxon>Rosales</taxon>
        <taxon>Rosaceae</taxon>
        <taxon>Amygdaloideae</taxon>
        <taxon>Maleae</taxon>
        <taxon>Malus</taxon>
    </lineage>
</organism>
<gene>
    <name evidence="1" type="ORF">C1H46_008969</name>
</gene>
<protein>
    <submittedName>
        <fullName evidence="1">Uncharacterized protein</fullName>
    </submittedName>
</protein>